<gene>
    <name evidence="1" type="ORF">F1735_00365</name>
</gene>
<reference evidence="1 2" key="1">
    <citation type="submission" date="2019-10" db="EMBL/GenBank/DDBJ databases">
        <title>Taxonomy of Antarctic Massilia spp.: description of Massilia rubra sp. nov., Massilia aquatica sp. nov., Massilia mucilaginosa sp. nov., Massilia frigida sp. nov. isolated from streams, lakes and regoliths.</title>
        <authorList>
            <person name="Holochova P."/>
            <person name="Sedlacek I."/>
            <person name="Kralova S."/>
            <person name="Maslanova I."/>
            <person name="Busse H.-J."/>
            <person name="Stankova E."/>
            <person name="Vrbovska V."/>
            <person name="Kovarovic V."/>
            <person name="Bartak M."/>
            <person name="Svec P."/>
            <person name="Pantucek R."/>
        </authorList>
    </citation>
    <scope>NUCLEOTIDE SEQUENCE [LARGE SCALE GENOMIC DNA]</scope>
    <source>
        <strain evidence="1 2">CCM 8694</strain>
    </source>
</reference>
<organism evidence="1 2">
    <name type="scientific">Massilia genomosp. 1</name>
    <dbReference type="NCBI Taxonomy" id="2609280"/>
    <lineage>
        <taxon>Bacteria</taxon>
        <taxon>Pseudomonadati</taxon>
        <taxon>Pseudomonadota</taxon>
        <taxon>Betaproteobacteria</taxon>
        <taxon>Burkholderiales</taxon>
        <taxon>Oxalobacteraceae</taxon>
        <taxon>Telluria group</taxon>
        <taxon>Massilia</taxon>
    </lineage>
</organism>
<dbReference type="RefSeq" id="WP_167235063.1">
    <property type="nucleotide sequence ID" value="NZ_WHJF01000001.1"/>
</dbReference>
<protein>
    <recommendedName>
        <fullName evidence="3">Secreted protein</fullName>
    </recommendedName>
</protein>
<dbReference type="EMBL" id="WHJF01000001">
    <property type="protein sequence ID" value="NHZ60775.1"/>
    <property type="molecule type" value="Genomic_DNA"/>
</dbReference>
<keyword evidence="2" id="KW-1185">Reference proteome</keyword>
<dbReference type="Proteomes" id="UP000610594">
    <property type="component" value="Unassembled WGS sequence"/>
</dbReference>
<evidence type="ECO:0000313" key="1">
    <source>
        <dbReference type="EMBL" id="NHZ60775.1"/>
    </source>
</evidence>
<evidence type="ECO:0000313" key="2">
    <source>
        <dbReference type="Proteomes" id="UP000610594"/>
    </source>
</evidence>
<name>A0ABX0MJL2_9BURK</name>
<accession>A0ABX0MJL2</accession>
<sequence>MLKIAITIMIAGKTMTILINNDSPMRTLTASFTHRRALGMAATVLLCACLIPAAHAKKCTEKQADAFEAMVDHLDSWEKVDQLRKQYGHCDDGGPAELLSEAIALQLADRWDALPELAKLIERDRALKPFVLGHVDGTLNDREVNRIQEQATSSCPAGLKKLCADLKRTAADAFK</sequence>
<proteinExistence type="predicted"/>
<comment type="caution">
    <text evidence="1">The sequence shown here is derived from an EMBL/GenBank/DDBJ whole genome shotgun (WGS) entry which is preliminary data.</text>
</comment>
<evidence type="ECO:0008006" key="3">
    <source>
        <dbReference type="Google" id="ProtNLM"/>
    </source>
</evidence>